<dbReference type="GO" id="GO:0007154">
    <property type="term" value="P:cell communication"/>
    <property type="evidence" value="ECO:0007669"/>
    <property type="project" value="InterPro"/>
</dbReference>
<feature type="disulfide bond" evidence="7">
    <location>
        <begin position="285"/>
        <end position="294"/>
    </location>
</feature>
<dbReference type="EnsemblMetazoa" id="BGLB013923-RB">
    <property type="protein sequence ID" value="BGLB013923-PB"/>
    <property type="gene ID" value="BGLB013923"/>
</dbReference>
<dbReference type="GO" id="GO:0005509">
    <property type="term" value="F:calcium ion binding"/>
    <property type="evidence" value="ECO:0007669"/>
    <property type="project" value="InterPro"/>
</dbReference>
<proteinExistence type="predicted"/>
<dbReference type="PANTHER" id="PTHR24033">
    <property type="entry name" value="EGF-LIKE DOMAIN-CONTAINING PROTEIN"/>
    <property type="match status" value="1"/>
</dbReference>
<keyword evidence="9 10" id="KW-0812">Transmembrane</keyword>
<keyword evidence="2 7" id="KW-0245">EGF-like domain</keyword>
<dbReference type="OrthoDB" id="6161264at2759"/>
<feature type="domain" description="EGF-like" evidence="12">
    <location>
        <begin position="221"/>
        <end position="257"/>
    </location>
</feature>
<evidence type="ECO:0000259" key="12">
    <source>
        <dbReference type="PROSITE" id="PS50026"/>
    </source>
</evidence>
<dbReference type="PROSITE" id="PS00022">
    <property type="entry name" value="EGF_1"/>
    <property type="match status" value="9"/>
</dbReference>
<keyword evidence="9 10" id="KW-1133">Transmembrane helix</keyword>
<keyword evidence="6" id="KW-0325">Glycoprotein</keyword>
<keyword evidence="1 9" id="KW-0217">Developmental protein</keyword>
<feature type="domain" description="EGF-like" evidence="12">
    <location>
        <begin position="490"/>
        <end position="526"/>
    </location>
</feature>
<feature type="disulfide bond" evidence="7">
    <location>
        <begin position="516"/>
        <end position="525"/>
    </location>
</feature>
<feature type="signal peptide" evidence="11">
    <location>
        <begin position="1"/>
        <end position="19"/>
    </location>
</feature>
<dbReference type="KEGG" id="bgt:106052933"/>
<organism evidence="14 15">
    <name type="scientific">Biomphalaria glabrata</name>
    <name type="common">Bloodfluke planorb</name>
    <name type="synonym">Freshwater snail</name>
    <dbReference type="NCBI Taxonomy" id="6526"/>
    <lineage>
        <taxon>Eukaryota</taxon>
        <taxon>Metazoa</taxon>
        <taxon>Spiralia</taxon>
        <taxon>Lophotrochozoa</taxon>
        <taxon>Mollusca</taxon>
        <taxon>Gastropoda</taxon>
        <taxon>Heterobranchia</taxon>
        <taxon>Euthyneura</taxon>
        <taxon>Panpulmonata</taxon>
        <taxon>Hygrophila</taxon>
        <taxon>Lymnaeoidea</taxon>
        <taxon>Planorbidae</taxon>
        <taxon>Biomphalaria</taxon>
    </lineage>
</organism>
<keyword evidence="9 10" id="KW-0472">Membrane</keyword>
<dbReference type="FunFam" id="2.10.25.10:FF:000066">
    <property type="entry name" value="FAT atypical cadherin 4"/>
    <property type="match status" value="1"/>
</dbReference>
<reference evidence="14" key="1">
    <citation type="submission" date="2020-05" db="UniProtKB">
        <authorList>
            <consortium name="EnsemblMetazoa"/>
        </authorList>
    </citation>
    <scope>IDENTIFICATION</scope>
    <source>
        <strain evidence="14">BB02</strain>
    </source>
</reference>
<feature type="disulfide bond" evidence="7">
    <location>
        <begin position="474"/>
        <end position="483"/>
    </location>
</feature>
<sequence length="600" mass="66721">MVLFVLFYVLIQLTVVCLGSGKIEVRLMQFSNEDGKKADGRCCDENNDWSFDLSSFFSDYETQSPEVFCGMCDHVFKICVDDIDPASDCKQTSPISVNQIFFYEDVGGIPNPLVFSFETLKGNATLNIDVSDSDYGEYIMEPIGKLTHQINKKAESNKELTYNNIKMIVEYEVYCDPNYYDRACTKYCERTNDDQRGHYTCSPFGDKICSTGWTGDDCNEKEDHCRNHTCHSSATCVSEIGRYHCLCPVGRTGQFCDAEINECTSAPCKNGATCHKELGGYSCQCTETWTGRLCETQIIDCPKSYCKHGFCVSSNSAFKCICNEGYSGDLCDIHIGQCNSDPCYNNANCEDLPGDYKCHCPTGYTGKNCESRISACDSNPCLNNGACLQLGKRFRCFCRGGFFGSRCENQKDQCGSSPCKNGGTCQTLPGTYRCLCPVNATGFNCDVAMDACQSRPCQNSGTCVPENDSYKCICPPNIQGASCEVVPSSPSDPCQKFPCKNNGTCSPLQSDYLCYCPQGYTGKNCEENLCDCKNGGKCEVINNKFSCVCQTGFEGKNCEDLLPKVSQIYILYFIDYYIFLLIWLNVLFETHIKSCKELDN</sequence>
<evidence type="ECO:0000313" key="14">
    <source>
        <dbReference type="EnsemblMetazoa" id="BGLB013923-PB"/>
    </source>
</evidence>
<feature type="domain" description="EGF-like" evidence="12">
    <location>
        <begin position="334"/>
        <end position="370"/>
    </location>
</feature>
<dbReference type="Gene3D" id="2.10.25.140">
    <property type="match status" value="1"/>
</dbReference>
<feature type="disulfide bond" evidence="8">
    <location>
        <begin position="175"/>
        <end position="184"/>
    </location>
</feature>
<feature type="domain" description="EGF-like" evidence="12">
    <location>
        <begin position="448"/>
        <end position="484"/>
    </location>
</feature>
<feature type="domain" description="DSL" evidence="13">
    <location>
        <begin position="173"/>
        <end position="218"/>
    </location>
</feature>
<keyword evidence="3 9" id="KW-0732">Signal</keyword>
<evidence type="ECO:0000256" key="5">
    <source>
        <dbReference type="ARBA" id="ARBA00023157"/>
    </source>
</evidence>
<feature type="disulfide bond" evidence="7">
    <location>
        <begin position="398"/>
        <end position="407"/>
    </location>
</feature>
<comment type="caution">
    <text evidence="7">Lacks conserved residue(s) required for the propagation of feature annotation.</text>
</comment>
<dbReference type="SUPFAM" id="SSF57184">
    <property type="entry name" value="Growth factor receptor domain"/>
    <property type="match status" value="1"/>
</dbReference>
<protein>
    <recommendedName>
        <fullName evidence="9">Delta-like protein</fullName>
    </recommendedName>
</protein>
<dbReference type="VEuPathDB" id="VectorBase:BGLB013923"/>
<feature type="disulfide bond" evidence="7">
    <location>
        <begin position="549"/>
        <end position="558"/>
    </location>
</feature>
<dbReference type="PROSITE" id="PS00010">
    <property type="entry name" value="ASX_HYDROXYL"/>
    <property type="match status" value="1"/>
</dbReference>
<feature type="domain" description="EGF-like" evidence="12">
    <location>
        <begin position="410"/>
        <end position="446"/>
    </location>
</feature>
<evidence type="ECO:0000256" key="4">
    <source>
        <dbReference type="ARBA" id="ARBA00022737"/>
    </source>
</evidence>
<dbReference type="PANTHER" id="PTHR24033:SF232">
    <property type="entry name" value="LAMININ SUBUNIT GAMMA-2-RELATED"/>
    <property type="match status" value="1"/>
</dbReference>
<dbReference type="AlphaFoldDB" id="A0A2C9K6C7"/>
<feature type="chain" id="PRO_5012925964" description="Delta-like protein" evidence="11">
    <location>
        <begin position="20"/>
        <end position="600"/>
    </location>
</feature>
<evidence type="ECO:0000256" key="6">
    <source>
        <dbReference type="ARBA" id="ARBA00023180"/>
    </source>
</evidence>
<feature type="domain" description="EGF-like" evidence="12">
    <location>
        <begin position="259"/>
        <end position="295"/>
    </location>
</feature>
<dbReference type="CDD" id="cd00054">
    <property type="entry name" value="EGF_CA"/>
    <property type="match status" value="7"/>
</dbReference>
<dbReference type="GO" id="GO:0016020">
    <property type="term" value="C:membrane"/>
    <property type="evidence" value="ECO:0007669"/>
    <property type="project" value="UniProtKB-SubCell"/>
</dbReference>
<dbReference type="Pfam" id="PF00008">
    <property type="entry name" value="EGF"/>
    <property type="match status" value="7"/>
</dbReference>
<gene>
    <name evidence="14" type="primary">106052933</name>
</gene>
<dbReference type="InterPro" id="IPR009030">
    <property type="entry name" value="Growth_fac_rcpt_cys_sf"/>
</dbReference>
<dbReference type="SMART" id="SM00181">
    <property type="entry name" value="EGF"/>
    <property type="match status" value="9"/>
</dbReference>
<dbReference type="FunFam" id="2.10.25.10:FF:000472">
    <property type="entry name" value="Uncharacterized protein, isoform A"/>
    <property type="match status" value="2"/>
</dbReference>
<dbReference type="PROSITE" id="PS50026">
    <property type="entry name" value="EGF_3"/>
    <property type="match status" value="9"/>
</dbReference>
<dbReference type="SMART" id="SM00179">
    <property type="entry name" value="EGF_CA"/>
    <property type="match status" value="9"/>
</dbReference>
<evidence type="ECO:0000256" key="10">
    <source>
        <dbReference type="SAM" id="Phobius"/>
    </source>
</evidence>
<feature type="disulfide bond" evidence="8">
    <location>
        <begin position="209"/>
        <end position="218"/>
    </location>
</feature>
<evidence type="ECO:0000256" key="11">
    <source>
        <dbReference type="SAM" id="SignalP"/>
    </source>
</evidence>
<evidence type="ECO:0000256" key="2">
    <source>
        <dbReference type="ARBA" id="ARBA00022536"/>
    </source>
</evidence>
<comment type="function">
    <text evidence="9">Putative Notch ligand involved in the mediation of Notch signaling.</text>
</comment>
<dbReference type="Proteomes" id="UP000076420">
    <property type="component" value="Unassembled WGS sequence"/>
</dbReference>
<keyword evidence="4 9" id="KW-0677">Repeat</keyword>
<dbReference type="PRINTS" id="PR00010">
    <property type="entry name" value="EGFBLOOD"/>
</dbReference>
<dbReference type="SMART" id="SM00051">
    <property type="entry name" value="DSL"/>
    <property type="match status" value="1"/>
</dbReference>
<feature type="domain" description="EGF-like" evidence="12">
    <location>
        <begin position="297"/>
        <end position="332"/>
    </location>
</feature>
<name>A0A2C9K6C7_BIOGL</name>
<dbReference type="VEuPathDB" id="VectorBase:BGLAX_040153"/>
<evidence type="ECO:0000256" key="9">
    <source>
        <dbReference type="RuleBase" id="RU280815"/>
    </source>
</evidence>
<evidence type="ECO:0000256" key="8">
    <source>
        <dbReference type="PROSITE-ProRule" id="PRU00377"/>
    </source>
</evidence>
<dbReference type="InterPro" id="IPR000152">
    <property type="entry name" value="EGF-type_Asp/Asn_hydroxyl_site"/>
</dbReference>
<feature type="domain" description="EGF-like" evidence="12">
    <location>
        <begin position="527"/>
        <end position="559"/>
    </location>
</feature>
<evidence type="ECO:0000256" key="1">
    <source>
        <dbReference type="ARBA" id="ARBA00022473"/>
    </source>
</evidence>
<feature type="disulfide bond" evidence="7">
    <location>
        <begin position="247"/>
        <end position="256"/>
    </location>
</feature>
<dbReference type="STRING" id="6526.A0A2C9K6C7"/>
<feature type="disulfide bond" evidence="7">
    <location>
        <begin position="360"/>
        <end position="369"/>
    </location>
</feature>
<dbReference type="InterPro" id="IPR051830">
    <property type="entry name" value="NOTCH_homolog"/>
</dbReference>
<feature type="disulfide bond" evidence="7">
    <location>
        <begin position="322"/>
        <end position="331"/>
    </location>
</feature>
<dbReference type="InterPro" id="IPR001774">
    <property type="entry name" value="DSL"/>
</dbReference>
<evidence type="ECO:0000256" key="7">
    <source>
        <dbReference type="PROSITE-ProRule" id="PRU00076"/>
    </source>
</evidence>
<dbReference type="InterPro" id="IPR013032">
    <property type="entry name" value="EGF-like_CS"/>
</dbReference>
<dbReference type="FunFam" id="2.10.25.10:FF:000434">
    <property type="entry name" value="Predicted protein"/>
    <property type="match status" value="1"/>
</dbReference>
<evidence type="ECO:0000313" key="15">
    <source>
        <dbReference type="Proteomes" id="UP000076420"/>
    </source>
</evidence>
<evidence type="ECO:0000256" key="3">
    <source>
        <dbReference type="ARBA" id="ARBA00022729"/>
    </source>
</evidence>
<feature type="transmembrane region" description="Helical" evidence="10">
    <location>
        <begin position="569"/>
        <end position="588"/>
    </location>
</feature>
<dbReference type="Pfam" id="PF01414">
    <property type="entry name" value="DSL"/>
    <property type="match status" value="1"/>
</dbReference>
<dbReference type="SUPFAM" id="SSF57196">
    <property type="entry name" value="EGF/Laminin"/>
    <property type="match status" value="6"/>
</dbReference>
<feature type="disulfide bond" evidence="7">
    <location>
        <begin position="436"/>
        <end position="445"/>
    </location>
</feature>
<dbReference type="FunFam" id="2.10.25.10:FF:000012">
    <property type="entry name" value="Delta-like protein"/>
    <property type="match status" value="1"/>
</dbReference>
<feature type="disulfide bond" evidence="7">
    <location>
        <begin position="301"/>
        <end position="311"/>
    </location>
</feature>
<keyword evidence="5 7" id="KW-1015">Disulfide bond</keyword>
<dbReference type="PROSITE" id="PS51051">
    <property type="entry name" value="DSL"/>
    <property type="match status" value="1"/>
</dbReference>
<dbReference type="PROSITE" id="PS01186">
    <property type="entry name" value="EGF_2"/>
    <property type="match status" value="5"/>
</dbReference>
<evidence type="ECO:0000259" key="13">
    <source>
        <dbReference type="PROSITE" id="PS51051"/>
    </source>
</evidence>
<dbReference type="Pfam" id="PF12661">
    <property type="entry name" value="hEGF"/>
    <property type="match status" value="2"/>
</dbReference>
<feature type="domain" description="EGF-like" evidence="12">
    <location>
        <begin position="372"/>
        <end position="408"/>
    </location>
</feature>
<comment type="subcellular location">
    <subcellularLocation>
        <location evidence="9">Membrane</location>
        <topology evidence="9">Single-pass type I membrane protein</topology>
    </subcellularLocation>
</comment>
<dbReference type="Gene3D" id="2.10.25.10">
    <property type="entry name" value="Laminin"/>
    <property type="match status" value="9"/>
</dbReference>
<accession>A0A2C9K6C7</accession>
<dbReference type="InterPro" id="IPR000742">
    <property type="entry name" value="EGF"/>
</dbReference>
<dbReference type="InterPro" id="IPR001881">
    <property type="entry name" value="EGF-like_Ca-bd_dom"/>
</dbReference>